<dbReference type="STRING" id="1344003.SAMN05445060_1456"/>
<dbReference type="Pfam" id="PF00702">
    <property type="entry name" value="Hydrolase"/>
    <property type="match status" value="1"/>
</dbReference>
<dbReference type="SFLD" id="SFLDS00003">
    <property type="entry name" value="Haloacid_Dehalogenase"/>
    <property type="match status" value="1"/>
</dbReference>
<dbReference type="InterPro" id="IPR006439">
    <property type="entry name" value="HAD-SF_hydro_IA"/>
</dbReference>
<dbReference type="RefSeq" id="WP_076477933.1">
    <property type="nucleotide sequence ID" value="NZ_FTNT01000003.1"/>
</dbReference>
<dbReference type="InterPro" id="IPR023214">
    <property type="entry name" value="HAD_sf"/>
</dbReference>
<dbReference type="SFLD" id="SFLDG01129">
    <property type="entry name" value="C1.5:_HAD__Beta-PGM__Phosphata"/>
    <property type="match status" value="1"/>
</dbReference>
<protein>
    <submittedName>
        <fullName evidence="1">Haloacid dehalogenase superfamily, subfamily IA, variant 3 with third motif having DD or ED</fullName>
    </submittedName>
</protein>
<organism evidence="1 2">
    <name type="scientific">Williamsia sterculiae</name>
    <dbReference type="NCBI Taxonomy" id="1344003"/>
    <lineage>
        <taxon>Bacteria</taxon>
        <taxon>Bacillati</taxon>
        <taxon>Actinomycetota</taxon>
        <taxon>Actinomycetes</taxon>
        <taxon>Mycobacteriales</taxon>
        <taxon>Nocardiaceae</taxon>
        <taxon>Williamsia</taxon>
    </lineage>
</organism>
<accession>A0A1N7EM51</accession>
<dbReference type="InterPro" id="IPR036412">
    <property type="entry name" value="HAD-like_sf"/>
</dbReference>
<dbReference type="Proteomes" id="UP000186218">
    <property type="component" value="Unassembled WGS sequence"/>
</dbReference>
<dbReference type="Gene3D" id="1.10.150.240">
    <property type="entry name" value="Putative phosphatase, domain 2"/>
    <property type="match status" value="1"/>
</dbReference>
<keyword evidence="2" id="KW-1185">Reference proteome</keyword>
<dbReference type="PRINTS" id="PR00413">
    <property type="entry name" value="HADHALOGNASE"/>
</dbReference>
<name>A0A1N7EM51_9NOCA</name>
<dbReference type="InterPro" id="IPR023198">
    <property type="entry name" value="PGP-like_dom2"/>
</dbReference>
<dbReference type="PANTHER" id="PTHR18901">
    <property type="entry name" value="2-DEOXYGLUCOSE-6-PHOSPHATE PHOSPHATASE 2"/>
    <property type="match status" value="1"/>
</dbReference>
<dbReference type="PANTHER" id="PTHR18901:SF38">
    <property type="entry name" value="PSEUDOURIDINE-5'-PHOSPHATASE"/>
    <property type="match status" value="1"/>
</dbReference>
<reference evidence="1 2" key="1">
    <citation type="submission" date="2017-01" db="EMBL/GenBank/DDBJ databases">
        <authorList>
            <person name="Mah S.A."/>
            <person name="Swanson W.J."/>
            <person name="Moy G.W."/>
            <person name="Vacquier V.D."/>
        </authorList>
    </citation>
    <scope>NUCLEOTIDE SEQUENCE [LARGE SCALE GENOMIC DNA]</scope>
    <source>
        <strain evidence="1 2">CPCC 203464</strain>
    </source>
</reference>
<dbReference type="NCBIfam" id="TIGR01509">
    <property type="entry name" value="HAD-SF-IA-v3"/>
    <property type="match status" value="1"/>
</dbReference>
<sequence>MSDAPAAVLWDMDGTLLDSEKLWDVAIAELADRLGTTMTAELRESTLGNSMTGALTKLFAAAGEPVTEGGLGSAAQWLRGRVVELFADGVPWQPGARAALEMVARHGIPMALVTNTERMLTEHAVRTIGAERFAVSFCADEVANGKPEPDLYLAAADALGVRPEDCVAVEDSPAGTAAAIAAGCPTLVVPSEAPVPAGPGRVFRAALTGLTLDDLVAVRTDATVARGVTAGQSVGQCVRD</sequence>
<dbReference type="OrthoDB" id="9797743at2"/>
<evidence type="ECO:0000313" key="1">
    <source>
        <dbReference type="EMBL" id="SIR89148.1"/>
    </source>
</evidence>
<evidence type="ECO:0000313" key="2">
    <source>
        <dbReference type="Proteomes" id="UP000186218"/>
    </source>
</evidence>
<dbReference type="CDD" id="cd07505">
    <property type="entry name" value="HAD_BPGM-like"/>
    <property type="match status" value="1"/>
</dbReference>
<dbReference type="AlphaFoldDB" id="A0A1N7EM51"/>
<gene>
    <name evidence="1" type="ORF">SAMN05445060_1456</name>
</gene>
<proteinExistence type="predicted"/>
<dbReference type="EMBL" id="FTNT01000003">
    <property type="protein sequence ID" value="SIR89148.1"/>
    <property type="molecule type" value="Genomic_DNA"/>
</dbReference>
<dbReference type="SUPFAM" id="SSF56784">
    <property type="entry name" value="HAD-like"/>
    <property type="match status" value="1"/>
</dbReference>
<dbReference type="Gene3D" id="3.40.50.1000">
    <property type="entry name" value="HAD superfamily/HAD-like"/>
    <property type="match status" value="1"/>
</dbReference>